<dbReference type="AlphaFoldDB" id="A0A5B8YRQ8"/>
<dbReference type="OrthoDB" id="1274006at2"/>
<name>A0A5B8YRQ8_9FLAO</name>
<dbReference type="Proteomes" id="UP000321954">
    <property type="component" value="Chromosome"/>
</dbReference>
<dbReference type="EMBL" id="CP042476">
    <property type="protein sequence ID" value="QED38849.1"/>
    <property type="molecule type" value="Genomic_DNA"/>
</dbReference>
<proteinExistence type="predicted"/>
<evidence type="ECO:0000313" key="2">
    <source>
        <dbReference type="Proteomes" id="UP000321954"/>
    </source>
</evidence>
<reference evidence="1 2" key="1">
    <citation type="submission" date="2019-08" db="EMBL/GenBank/DDBJ databases">
        <title>Antarcticibacterium arcticum sp. nov., a bacterium isolated from marine sediment of the Canadian Beaufort Sea.</title>
        <authorList>
            <person name="Lee Y.M."/>
            <person name="Baek K."/>
            <person name="Lee D.-H."/>
            <person name="Shin S.C."/>
            <person name="Jin Y.K."/>
            <person name="Park Y."/>
        </authorList>
    </citation>
    <scope>NUCLEOTIDE SEQUENCE [LARGE SCALE GENOMIC DNA]</scope>
    <source>
        <strain evidence="1 2">PAMC 28998</strain>
    </source>
</reference>
<dbReference type="KEGG" id="anp:FK178_14490"/>
<evidence type="ECO:0000313" key="1">
    <source>
        <dbReference type="EMBL" id="QED38849.1"/>
    </source>
</evidence>
<dbReference type="RefSeq" id="WP_146836838.1">
    <property type="nucleotide sequence ID" value="NZ_CP042476.1"/>
</dbReference>
<keyword evidence="2" id="KW-1185">Reference proteome</keyword>
<organism evidence="1 2">
    <name type="scientific">Antarcticibacterium arcticum</name>
    <dbReference type="NCBI Taxonomy" id="2585771"/>
    <lineage>
        <taxon>Bacteria</taxon>
        <taxon>Pseudomonadati</taxon>
        <taxon>Bacteroidota</taxon>
        <taxon>Flavobacteriia</taxon>
        <taxon>Flavobacteriales</taxon>
        <taxon>Flavobacteriaceae</taxon>
        <taxon>Antarcticibacterium</taxon>
    </lineage>
</organism>
<protein>
    <submittedName>
        <fullName evidence="1">Uncharacterized protein</fullName>
    </submittedName>
</protein>
<accession>A0A5B8YRQ8</accession>
<sequence length="278" mass="31485">MKKFITFIILFAGIYISKAQDLNAYRYVIVPEKFEFLKEADQYQLNSLAKFLFEKHGFEAFIEGEEMPLEFVQNRCEGLLANVANESGLFRTRLILTLKDCNNRVVYTSPEGTSAEKDFQTAYHEALRNAFSPLGNLNYNYRETIVSGRPEINRIPETETPKKEVSEKVDISPHAEVRVNPKPVVKPTVDNAQAGNFNFTKGDNLFFLEKTSNGYSFFQKGMAEPFAALIQTSTGNNFIYSSITSKGMAYFDENGNLVVEVLNPQSNTLETVLYKAQP</sequence>
<gene>
    <name evidence="1" type="ORF">FK178_14490</name>
</gene>